<proteinExistence type="predicted"/>
<accession>A0A1I8I105</accession>
<feature type="coiled-coil region" evidence="1">
    <location>
        <begin position="327"/>
        <end position="354"/>
    </location>
</feature>
<evidence type="ECO:0000313" key="4">
    <source>
        <dbReference type="WBParaSite" id="maker-uti_cns_0008978-snap-gene-0.2-mRNA-1"/>
    </source>
</evidence>
<dbReference type="OrthoDB" id="6229385at2759"/>
<protein>
    <submittedName>
        <fullName evidence="3 4">E3 ubiquitin-protein ligase</fullName>
    </submittedName>
</protein>
<evidence type="ECO:0000256" key="1">
    <source>
        <dbReference type="SAM" id="Coils"/>
    </source>
</evidence>
<dbReference type="WBParaSite" id="maker-uti_cns_0003984-snap-gene-0.4-mRNA-1">
    <property type="protein sequence ID" value="maker-uti_cns_0003984-snap-gene-0.4-mRNA-1"/>
    <property type="gene ID" value="maker-uti_cns_0003984-snap-gene-0.4"/>
</dbReference>
<dbReference type="WBParaSite" id="maker-uti_cns_0008978-snap-gene-0.2-mRNA-1">
    <property type="protein sequence ID" value="maker-uti_cns_0008978-snap-gene-0.2-mRNA-1"/>
    <property type="gene ID" value="maker-uti_cns_0008978-snap-gene-0.2"/>
</dbReference>
<name>A0A1I8I105_9PLAT</name>
<keyword evidence="1" id="KW-0175">Coiled coil</keyword>
<evidence type="ECO:0000313" key="2">
    <source>
        <dbReference type="Proteomes" id="UP000095280"/>
    </source>
</evidence>
<dbReference type="WBParaSite" id="maker-uti_cns_0010430-snap-gene-0.3-mRNA-1">
    <property type="protein sequence ID" value="maker-uti_cns_0010430-snap-gene-0.3-mRNA-1"/>
    <property type="gene ID" value="maker-uti_cns_0010430-snap-gene-0.3"/>
</dbReference>
<evidence type="ECO:0000313" key="3">
    <source>
        <dbReference type="WBParaSite" id="maker-uti_cns_0003984-snap-gene-0.4-mRNA-1"/>
    </source>
</evidence>
<sequence length="377" mass="43021">MSGRQLPDHYARSAASHCASQLADTAPVTPTFYAAKWCQQPGFLDPFEVVYLCIRRLRQATYVNVRYYRHCGEKVANKTCLCPGLELYIQEMRPDSQVQQDLAEHISRGSVSHLKFVIGKYRLDQVLLFLMKYLRERGPLLRINYTSLEHLQQTCCRSVTLAKTHLTGGQMHEFEFESFAALGSYLSDLLTIACSHDLFWMTSHLAELWGPLLVDFVNVSSQLSETLAEDQLTERRISFMARLLEAMPWDSLKWCESLRLTLGPEPDRNELLRSGVERSRQMASLQERPLALAGISTKSVCDILDGKSGESDSGVIRDSRYLDALNEKLLMDELAQAEERKSQLEREARNKDYSSEYMYSKEYRAIHAPHGMCKSGV</sequence>
<organism evidence="2 4">
    <name type="scientific">Macrostomum lignano</name>
    <dbReference type="NCBI Taxonomy" id="282301"/>
    <lineage>
        <taxon>Eukaryota</taxon>
        <taxon>Metazoa</taxon>
        <taxon>Spiralia</taxon>
        <taxon>Lophotrochozoa</taxon>
        <taxon>Platyhelminthes</taxon>
        <taxon>Rhabditophora</taxon>
        <taxon>Macrostomorpha</taxon>
        <taxon>Macrostomida</taxon>
        <taxon>Macrostomidae</taxon>
        <taxon>Macrostomum</taxon>
    </lineage>
</organism>
<dbReference type="AlphaFoldDB" id="A0A1I8I105"/>
<reference evidence="3 4" key="1">
    <citation type="submission" date="2016-11" db="UniProtKB">
        <authorList>
            <consortium name="WormBaseParasite"/>
        </authorList>
    </citation>
    <scope>IDENTIFICATION</scope>
</reference>
<dbReference type="Proteomes" id="UP000095280">
    <property type="component" value="Unplaced"/>
</dbReference>
<keyword evidence="2" id="KW-1185">Reference proteome</keyword>